<gene>
    <name evidence="1" type="ORF">V2V91_09225</name>
</gene>
<keyword evidence="2" id="KW-1185">Reference proteome</keyword>
<dbReference type="RefSeq" id="WP_331791614.1">
    <property type="nucleotide sequence ID" value="NZ_BAAAUO010000008.1"/>
</dbReference>
<dbReference type="EMBL" id="JAZHOV010000005">
    <property type="protein sequence ID" value="MEF2255311.1"/>
    <property type="molecule type" value="Genomic_DNA"/>
</dbReference>
<proteinExistence type="predicted"/>
<organism evidence="1 2">
    <name type="scientific">Microbacterium schleiferi</name>
    <dbReference type="NCBI Taxonomy" id="69362"/>
    <lineage>
        <taxon>Bacteria</taxon>
        <taxon>Bacillati</taxon>
        <taxon>Actinomycetota</taxon>
        <taxon>Actinomycetes</taxon>
        <taxon>Micrococcales</taxon>
        <taxon>Microbacteriaceae</taxon>
        <taxon>Microbacterium</taxon>
    </lineage>
</organism>
<sequence length="150" mass="16363">MSAPSAVHEARRVDLATVFQLAGLTSPAYLQWWLRPDVSLASAHSRVLGIGDAKATERPGDEATLRRLIGYVRAARWWHEEGWSIHMSLAVAPEDGRGWLGELRRAWARGGLLPGHEAAVAIAPDLAVVSLSTSRFAYSTNVGVRRNLEA</sequence>
<evidence type="ECO:0000313" key="1">
    <source>
        <dbReference type="EMBL" id="MEF2255311.1"/>
    </source>
</evidence>
<protein>
    <submittedName>
        <fullName evidence="1">Uncharacterized protein</fullName>
    </submittedName>
</protein>
<reference evidence="1 2" key="1">
    <citation type="submission" date="2024-01" db="EMBL/GenBank/DDBJ databases">
        <title>the genome sequence of strain Microbacterium schleiferi NBRC 15075.</title>
        <authorList>
            <person name="Ding Y."/>
            <person name="Zhang G."/>
        </authorList>
    </citation>
    <scope>NUCLEOTIDE SEQUENCE [LARGE SCALE GENOMIC DNA]</scope>
    <source>
        <strain evidence="1 2">NBRC 15075</strain>
    </source>
</reference>
<accession>A0ABU7V8H2</accession>
<dbReference type="Proteomes" id="UP001351900">
    <property type="component" value="Unassembled WGS sequence"/>
</dbReference>
<evidence type="ECO:0000313" key="2">
    <source>
        <dbReference type="Proteomes" id="UP001351900"/>
    </source>
</evidence>
<comment type="caution">
    <text evidence="1">The sequence shown here is derived from an EMBL/GenBank/DDBJ whole genome shotgun (WGS) entry which is preliminary data.</text>
</comment>
<name>A0ABU7V8H2_9MICO</name>